<evidence type="ECO:0000313" key="3">
    <source>
        <dbReference type="EMBL" id="MPN42522.1"/>
    </source>
</evidence>
<dbReference type="PANTHER" id="PTHR43790:SF4">
    <property type="entry name" value="GUANOSINE IMPORT ATP-BINDING PROTEIN NUPO"/>
    <property type="match status" value="1"/>
</dbReference>
<proteinExistence type="predicted"/>
<organism evidence="3">
    <name type="scientific">bioreactor metagenome</name>
    <dbReference type="NCBI Taxonomy" id="1076179"/>
    <lineage>
        <taxon>unclassified sequences</taxon>
        <taxon>metagenomes</taxon>
        <taxon>ecological metagenomes</taxon>
    </lineage>
</organism>
<keyword evidence="3" id="KW-0378">Hydrolase</keyword>
<dbReference type="AlphaFoldDB" id="A0A645HVN1"/>
<keyword evidence="2 3" id="KW-0067">ATP-binding</keyword>
<reference evidence="3" key="1">
    <citation type="submission" date="2019-08" db="EMBL/GenBank/DDBJ databases">
        <authorList>
            <person name="Kucharzyk K."/>
            <person name="Murdoch R.W."/>
            <person name="Higgins S."/>
            <person name="Loffler F."/>
        </authorList>
    </citation>
    <scope>NUCLEOTIDE SEQUENCE</scope>
</reference>
<dbReference type="GO" id="GO:0005524">
    <property type="term" value="F:ATP binding"/>
    <property type="evidence" value="ECO:0007669"/>
    <property type="project" value="UniProtKB-KW"/>
</dbReference>
<dbReference type="InterPro" id="IPR050107">
    <property type="entry name" value="ABC_carbohydrate_import_ATPase"/>
</dbReference>
<dbReference type="InterPro" id="IPR027417">
    <property type="entry name" value="P-loop_NTPase"/>
</dbReference>
<comment type="caution">
    <text evidence="3">The sequence shown here is derived from an EMBL/GenBank/DDBJ whole genome shotgun (WGS) entry which is preliminary data.</text>
</comment>
<evidence type="ECO:0000256" key="1">
    <source>
        <dbReference type="ARBA" id="ARBA00022741"/>
    </source>
</evidence>
<gene>
    <name evidence="3" type="primary">fruK_8</name>
    <name evidence="3" type="ORF">SDC9_190079</name>
</gene>
<dbReference type="EMBL" id="VSSQ01100305">
    <property type="protein sequence ID" value="MPN42522.1"/>
    <property type="molecule type" value="Genomic_DNA"/>
</dbReference>
<accession>A0A645HVN1</accession>
<sequence length="145" mass="16042">MNNKKIKEEVTSLITEFTIKCDGGDAEVKTLSGGNIQKVIAAREFTSNPKFILACQPTRGIDIGAAETLRRKMIDLKNEQKSAILLFSADLHELLTVSDTIIVLYGGSIVAYFSHVDNIDEQTIGEYMLGIKKQTKEELRGAIHD</sequence>
<dbReference type="Gene3D" id="3.40.50.300">
    <property type="entry name" value="P-loop containing nucleotide triphosphate hydrolases"/>
    <property type="match status" value="1"/>
</dbReference>
<dbReference type="SUPFAM" id="SSF52540">
    <property type="entry name" value="P-loop containing nucleoside triphosphate hydrolases"/>
    <property type="match status" value="1"/>
</dbReference>
<dbReference type="EC" id="3.6.3.17" evidence="3"/>
<dbReference type="PANTHER" id="PTHR43790">
    <property type="entry name" value="CARBOHYDRATE TRANSPORT ATP-BINDING PROTEIN MG119-RELATED"/>
    <property type="match status" value="1"/>
</dbReference>
<dbReference type="GO" id="GO:0016787">
    <property type="term" value="F:hydrolase activity"/>
    <property type="evidence" value="ECO:0007669"/>
    <property type="project" value="UniProtKB-KW"/>
</dbReference>
<evidence type="ECO:0000256" key="2">
    <source>
        <dbReference type="ARBA" id="ARBA00022840"/>
    </source>
</evidence>
<keyword evidence="1" id="KW-0547">Nucleotide-binding</keyword>
<protein>
    <submittedName>
        <fullName evidence="3">Fructose import ATP-binding protein FruK</fullName>
        <ecNumber evidence="3">3.6.3.17</ecNumber>
    </submittedName>
</protein>
<name>A0A645HVN1_9ZZZZ</name>